<dbReference type="PANTHER" id="PTHR36117:SF3">
    <property type="entry name" value="4-HYDROXYPHENYLACETATE 3-MONOOXYGENASE-RELATED"/>
    <property type="match status" value="1"/>
</dbReference>
<dbReference type="Gene3D" id="1.10.3140.10">
    <property type="entry name" value="4-hydroxybutyryl-coa dehydratase, domain 1"/>
    <property type="match status" value="1"/>
</dbReference>
<dbReference type="InterPro" id="IPR046373">
    <property type="entry name" value="Acyl-CoA_Oxase/DH_mid-dom_sf"/>
</dbReference>
<dbReference type="Proteomes" id="UP001523392">
    <property type="component" value="Unassembled WGS sequence"/>
</dbReference>
<dbReference type="InterPro" id="IPR036250">
    <property type="entry name" value="AcylCo_DH-like_C"/>
</dbReference>
<comment type="caution">
    <text evidence="6">The sequence shown here is derived from an EMBL/GenBank/DDBJ whole genome shotgun (WGS) entry which is preliminary data.</text>
</comment>
<dbReference type="InterPro" id="IPR009100">
    <property type="entry name" value="AcylCoA_DH/oxidase_NM_dom_sf"/>
</dbReference>
<dbReference type="RefSeq" id="WP_252952317.1">
    <property type="nucleotide sequence ID" value="NZ_JAFIRR010000030.1"/>
</dbReference>
<gene>
    <name evidence="6" type="ORF">JYK14_05950</name>
</gene>
<evidence type="ECO:0000313" key="7">
    <source>
        <dbReference type="Proteomes" id="UP001523392"/>
    </source>
</evidence>
<reference evidence="6 7" key="1">
    <citation type="submission" date="2021-12" db="EMBL/GenBank/DDBJ databases">
        <title>Siccirubricoccus leaddurans sp. nov., a high concentration Zn2+ tolerance bacterium.</title>
        <authorList>
            <person name="Cao Y."/>
        </authorList>
    </citation>
    <scope>NUCLEOTIDE SEQUENCE [LARGE SCALE GENOMIC DNA]</scope>
    <source>
        <strain evidence="6 7">KC 17139</strain>
    </source>
</reference>
<dbReference type="Gene3D" id="2.40.110.10">
    <property type="entry name" value="Butyryl-CoA Dehydrogenase, subunit A, domain 2"/>
    <property type="match status" value="1"/>
</dbReference>
<protein>
    <submittedName>
        <fullName evidence="6">4-hydroxyphenylacetate 3-hydroxylase family protein</fullName>
    </submittedName>
</protein>
<dbReference type="InterPro" id="IPR004925">
    <property type="entry name" value="HpaB/PvcC/4-BUDH"/>
</dbReference>
<dbReference type="SUPFAM" id="SSF56645">
    <property type="entry name" value="Acyl-CoA dehydrogenase NM domain-like"/>
    <property type="match status" value="1"/>
</dbReference>
<keyword evidence="7" id="KW-1185">Reference proteome</keyword>
<dbReference type="PANTHER" id="PTHR36117">
    <property type="entry name" value="4-HYDROXYPHENYLACETATE 3-MONOOXYGENASE-RELATED"/>
    <property type="match status" value="1"/>
</dbReference>
<feature type="domain" description="HpaB/PvcC/4-BUDH C-terminal" evidence="4">
    <location>
        <begin position="277"/>
        <end position="473"/>
    </location>
</feature>
<evidence type="ECO:0000313" key="6">
    <source>
        <dbReference type="EMBL" id="MCO6415721.1"/>
    </source>
</evidence>
<proteinExistence type="predicted"/>
<dbReference type="EMBL" id="JAFIRR010000030">
    <property type="protein sequence ID" value="MCO6415721.1"/>
    <property type="molecule type" value="Genomic_DNA"/>
</dbReference>
<sequence length="484" mass="54039">MIRTGAQYLDGIRDGREVWIDGEKVTDVARHRAFAPIVAAKARMYDMQHEAAYQADLTYEENGERHSLFQQPPTTQEDWWRKWRSVDLLLQDAGGIVTRVGDETVGEMWSLQDGRDILNEIDPRFADNISRHIRRVVALDPFHVSANTDPKGDRSRPITERDPDMMVHVVKETSAGIVIRGAKYETAAAYADQAYLKPTVGAWTDEKESDYALGCIVKMGAPGVKHVCRGGFAGRGDPADTPLASRFDEVDTLVVFDDVLIPWEDVFFYRYTRAAQQVRATLHRYSAFPYVLRLLYNADMMIGAAMWSAKQTGLEKLQAVQEKLADLACYREGIRAHLVASITLAERSPAGLLMPNQSLLYAGRVLACSQLPVMMHAARELIGGQICVTPNAAAFHAAGSGAWLQKFYTLNAEWAAEDRRKLLAFARDLLNSDYAGHRLAFVQFAQAPHFNHLAAVYRSFDFSGPLDFVRRSAGLSDQVLGTPK</sequence>
<evidence type="ECO:0000259" key="4">
    <source>
        <dbReference type="Pfam" id="PF03241"/>
    </source>
</evidence>
<dbReference type="Pfam" id="PF11794">
    <property type="entry name" value="HpaB_N"/>
    <property type="match status" value="1"/>
</dbReference>
<dbReference type="SUPFAM" id="SSF47203">
    <property type="entry name" value="Acyl-CoA dehydrogenase C-terminal domain-like"/>
    <property type="match status" value="1"/>
</dbReference>
<name>A0ABT1D1D5_9PROT</name>
<evidence type="ECO:0000256" key="1">
    <source>
        <dbReference type="ARBA" id="ARBA00022630"/>
    </source>
</evidence>
<keyword evidence="2" id="KW-0274">FAD</keyword>
<dbReference type="InterPro" id="IPR024719">
    <property type="entry name" value="HpaB/PvcC/4-BUDH_C"/>
</dbReference>
<keyword evidence="3" id="KW-0560">Oxidoreductase</keyword>
<feature type="domain" description="HpaB/PvcC/4-BUDH N-terminal" evidence="5">
    <location>
        <begin position="4"/>
        <end position="267"/>
    </location>
</feature>
<dbReference type="Gene3D" id="1.20.140.10">
    <property type="entry name" value="Butyryl-CoA Dehydrogenase, subunit A, domain 3"/>
    <property type="match status" value="1"/>
</dbReference>
<dbReference type="PIRSF" id="PIRSF000331">
    <property type="entry name" value="HpaA_HpaB"/>
    <property type="match status" value="1"/>
</dbReference>
<accession>A0ABT1D1D5</accession>
<organism evidence="6 7">
    <name type="scientific">Siccirubricoccus soli</name>
    <dbReference type="NCBI Taxonomy" id="2899147"/>
    <lineage>
        <taxon>Bacteria</taxon>
        <taxon>Pseudomonadati</taxon>
        <taxon>Pseudomonadota</taxon>
        <taxon>Alphaproteobacteria</taxon>
        <taxon>Acetobacterales</taxon>
        <taxon>Roseomonadaceae</taxon>
        <taxon>Siccirubricoccus</taxon>
    </lineage>
</organism>
<keyword evidence="1" id="KW-0285">Flavoprotein</keyword>
<dbReference type="InterPro" id="IPR024674">
    <property type="entry name" value="HpaB/PvcC/4-BUDH_N"/>
</dbReference>
<evidence type="ECO:0000256" key="3">
    <source>
        <dbReference type="ARBA" id="ARBA00023002"/>
    </source>
</evidence>
<evidence type="ECO:0000256" key="2">
    <source>
        <dbReference type="ARBA" id="ARBA00022827"/>
    </source>
</evidence>
<evidence type="ECO:0000259" key="5">
    <source>
        <dbReference type="Pfam" id="PF11794"/>
    </source>
</evidence>
<dbReference type="Pfam" id="PF03241">
    <property type="entry name" value="HpaB"/>
    <property type="match status" value="1"/>
</dbReference>